<dbReference type="AlphaFoldDB" id="A0AAX4JU61"/>
<dbReference type="RefSeq" id="XP_066075739.1">
    <property type="nucleotide sequence ID" value="XM_066219642.1"/>
</dbReference>
<organism evidence="2 3">
    <name type="scientific">Kwoniella dendrophila CBS 6074</name>
    <dbReference type="NCBI Taxonomy" id="1295534"/>
    <lineage>
        <taxon>Eukaryota</taxon>
        <taxon>Fungi</taxon>
        <taxon>Dikarya</taxon>
        <taxon>Basidiomycota</taxon>
        <taxon>Agaricomycotina</taxon>
        <taxon>Tremellomycetes</taxon>
        <taxon>Tremellales</taxon>
        <taxon>Cryptococcaceae</taxon>
        <taxon>Kwoniella</taxon>
    </lineage>
</organism>
<gene>
    <name evidence="2" type="ORF">L201_003891</name>
</gene>
<evidence type="ECO:0000313" key="2">
    <source>
        <dbReference type="EMBL" id="WWC88976.1"/>
    </source>
</evidence>
<dbReference type="GeneID" id="91094561"/>
<evidence type="ECO:0000256" key="1">
    <source>
        <dbReference type="SAM" id="MobiDB-lite"/>
    </source>
</evidence>
<reference evidence="2 3" key="1">
    <citation type="submission" date="2024-01" db="EMBL/GenBank/DDBJ databases">
        <title>Comparative genomics of Cryptococcus and Kwoniella reveals pathogenesis evolution and contrasting modes of karyotype evolution via chromosome fusion or intercentromeric recombination.</title>
        <authorList>
            <person name="Coelho M.A."/>
            <person name="David-Palma M."/>
            <person name="Shea T."/>
            <person name="Bowers K."/>
            <person name="McGinley-Smith S."/>
            <person name="Mohammad A.W."/>
            <person name="Gnirke A."/>
            <person name="Yurkov A.M."/>
            <person name="Nowrousian M."/>
            <person name="Sun S."/>
            <person name="Cuomo C.A."/>
            <person name="Heitman J."/>
        </authorList>
    </citation>
    <scope>NUCLEOTIDE SEQUENCE [LARGE SCALE GENOMIC DNA]</scope>
    <source>
        <strain evidence="2 3">CBS 6074</strain>
    </source>
</reference>
<feature type="region of interest" description="Disordered" evidence="1">
    <location>
        <begin position="172"/>
        <end position="194"/>
    </location>
</feature>
<evidence type="ECO:0000313" key="3">
    <source>
        <dbReference type="Proteomes" id="UP001355207"/>
    </source>
</evidence>
<dbReference type="EMBL" id="CP144102">
    <property type="protein sequence ID" value="WWC88976.1"/>
    <property type="molecule type" value="Genomic_DNA"/>
</dbReference>
<sequence length="486" mass="56309">MTPIIQSMIGAAASRPPTYPHNWRELVNGSLEEKFVSIALGTFDELIQPDFIPSVEHIQFLIYLIINPSTYSLPIQLPLNSLTKLLLLHQPTSLSQAIPFHPSTSKSTSSTTRSDENPIYLQWDYHRSELHKTIWKTMKQCLDDGIWALLWEKKKENSDKVSSSSALTFKGKRKRNQTYMDEGDESEDEEDRKNDRVVSEQGWILLEWLIGFWEKDRLERNKEDQGIECSSLFLKQLPKPFDRSAQLPRNDASLPLAVLKSAYNSTTQGTEAERRKSCAVKLLEPVVDVTLGHKPPFHPASLSSSLVYILRSMSIIDLQDITRRLGISRHWRTSSHILSLLIEDLAGVRNTKLEERRKFNKNKIDCKPQNHFEVVRELDRPTSKYLFEELLLLTPVALKDGRTQEEGNVIRMIIMKIELMKNAQRHPYKAESLQDVKSKVKDDILWWERLRNTWNVSLQHHQGSKSIEKRNRLGEVLTLYVNQYLM</sequence>
<proteinExistence type="predicted"/>
<protein>
    <recommendedName>
        <fullName evidence="4">F-box domain-containing protein</fullName>
    </recommendedName>
</protein>
<keyword evidence="3" id="KW-1185">Reference proteome</keyword>
<dbReference type="Proteomes" id="UP001355207">
    <property type="component" value="Chromosome 5"/>
</dbReference>
<evidence type="ECO:0008006" key="4">
    <source>
        <dbReference type="Google" id="ProtNLM"/>
    </source>
</evidence>
<feature type="compositionally biased region" description="Acidic residues" evidence="1">
    <location>
        <begin position="181"/>
        <end position="190"/>
    </location>
</feature>
<name>A0AAX4JU61_9TREE</name>
<accession>A0AAX4JU61</accession>